<dbReference type="AlphaFoldDB" id="A0A0F9FLL2"/>
<feature type="region of interest" description="Disordered" evidence="1">
    <location>
        <begin position="1"/>
        <end position="35"/>
    </location>
</feature>
<gene>
    <name evidence="2" type="ORF">LCGC14_2290580</name>
</gene>
<name>A0A0F9FLL2_9ZZZZ</name>
<reference evidence="2" key="1">
    <citation type="journal article" date="2015" name="Nature">
        <title>Complex archaea that bridge the gap between prokaryotes and eukaryotes.</title>
        <authorList>
            <person name="Spang A."/>
            <person name="Saw J.H."/>
            <person name="Jorgensen S.L."/>
            <person name="Zaremba-Niedzwiedzka K."/>
            <person name="Martijn J."/>
            <person name="Lind A.E."/>
            <person name="van Eijk R."/>
            <person name="Schleper C."/>
            <person name="Guy L."/>
            <person name="Ettema T.J."/>
        </authorList>
    </citation>
    <scope>NUCLEOTIDE SEQUENCE</scope>
</reference>
<evidence type="ECO:0000256" key="1">
    <source>
        <dbReference type="SAM" id="MobiDB-lite"/>
    </source>
</evidence>
<dbReference type="EMBL" id="LAZR01032073">
    <property type="protein sequence ID" value="KKL51927.1"/>
    <property type="molecule type" value="Genomic_DNA"/>
</dbReference>
<sequence>MPKAQIDVGDVSPDSGFVGSPSKPIVVGKQKRKVQ</sequence>
<organism evidence="2">
    <name type="scientific">marine sediment metagenome</name>
    <dbReference type="NCBI Taxonomy" id="412755"/>
    <lineage>
        <taxon>unclassified sequences</taxon>
        <taxon>metagenomes</taxon>
        <taxon>ecological metagenomes</taxon>
    </lineage>
</organism>
<accession>A0A0F9FLL2</accession>
<evidence type="ECO:0000313" key="2">
    <source>
        <dbReference type="EMBL" id="KKL51927.1"/>
    </source>
</evidence>
<comment type="caution">
    <text evidence="2">The sequence shown here is derived from an EMBL/GenBank/DDBJ whole genome shotgun (WGS) entry which is preliminary data.</text>
</comment>
<feature type="non-terminal residue" evidence="2">
    <location>
        <position position="35"/>
    </location>
</feature>
<protein>
    <submittedName>
        <fullName evidence="2">Uncharacterized protein</fullName>
    </submittedName>
</protein>
<proteinExistence type="predicted"/>